<dbReference type="InterPro" id="IPR000008">
    <property type="entry name" value="C2_dom"/>
</dbReference>
<gene>
    <name evidence="3" type="ORF">LUZ63_005894</name>
</gene>
<dbReference type="AlphaFoldDB" id="A0A9Q0CNR7"/>
<reference evidence="3" key="1">
    <citation type="journal article" date="2022" name="Cell">
        <title>Repeat-based holocentromeres influence genome architecture and karyotype evolution.</title>
        <authorList>
            <person name="Hofstatter P.G."/>
            <person name="Thangavel G."/>
            <person name="Lux T."/>
            <person name="Neumann P."/>
            <person name="Vondrak T."/>
            <person name="Novak P."/>
            <person name="Zhang M."/>
            <person name="Costa L."/>
            <person name="Castellani M."/>
            <person name="Scott A."/>
            <person name="Toegelov H."/>
            <person name="Fuchs J."/>
            <person name="Mata-Sucre Y."/>
            <person name="Dias Y."/>
            <person name="Vanzela A.L.L."/>
            <person name="Huettel B."/>
            <person name="Almeida C.C.S."/>
            <person name="Simkova H."/>
            <person name="Souza G."/>
            <person name="Pedrosa-Harand A."/>
            <person name="Macas J."/>
            <person name="Mayer K.F.X."/>
            <person name="Houben A."/>
            <person name="Marques A."/>
        </authorList>
    </citation>
    <scope>NUCLEOTIDE SEQUENCE</scope>
    <source>
        <strain evidence="3">RhyBre1mFocal</strain>
    </source>
</reference>
<proteinExistence type="predicted"/>
<keyword evidence="4" id="KW-1185">Reference proteome</keyword>
<organism evidence="3 4">
    <name type="scientific">Rhynchospora breviuscula</name>
    <dbReference type="NCBI Taxonomy" id="2022672"/>
    <lineage>
        <taxon>Eukaryota</taxon>
        <taxon>Viridiplantae</taxon>
        <taxon>Streptophyta</taxon>
        <taxon>Embryophyta</taxon>
        <taxon>Tracheophyta</taxon>
        <taxon>Spermatophyta</taxon>
        <taxon>Magnoliopsida</taxon>
        <taxon>Liliopsida</taxon>
        <taxon>Poales</taxon>
        <taxon>Cyperaceae</taxon>
        <taxon>Cyperoideae</taxon>
        <taxon>Rhynchosporeae</taxon>
        <taxon>Rhynchospora</taxon>
    </lineage>
</organism>
<dbReference type="InterPro" id="IPR035892">
    <property type="entry name" value="C2_domain_sf"/>
</dbReference>
<name>A0A9Q0CNR7_9POAL</name>
<dbReference type="Gene3D" id="2.60.40.150">
    <property type="entry name" value="C2 domain"/>
    <property type="match status" value="1"/>
</dbReference>
<protein>
    <recommendedName>
        <fullName evidence="2">C2 domain-containing protein</fullName>
    </recommendedName>
</protein>
<evidence type="ECO:0000313" key="3">
    <source>
        <dbReference type="EMBL" id="KAJ1697382.1"/>
    </source>
</evidence>
<feature type="region of interest" description="Disordered" evidence="1">
    <location>
        <begin position="1"/>
        <end position="29"/>
    </location>
</feature>
<dbReference type="PANTHER" id="PTHR31208:SF4">
    <property type="entry name" value="OS07G0585000 PROTEIN"/>
    <property type="match status" value="1"/>
</dbReference>
<feature type="compositionally biased region" description="Pro residues" evidence="1">
    <location>
        <begin position="370"/>
        <end position="380"/>
    </location>
</feature>
<dbReference type="OrthoDB" id="270970at2759"/>
<accession>A0A9Q0CNR7</accession>
<evidence type="ECO:0000313" key="4">
    <source>
        <dbReference type="Proteomes" id="UP001151287"/>
    </source>
</evidence>
<sequence>MDSTYQQTDSQPSKPKHTNATNQEATTMDEEGTPFIGYLDVTIHQARDIHNICIYHKQDVYAKVSLMTDDVTAPDSVSTRTINGGGRNPVFNESLRLGVRALESSIRCEIWMLSRVKNYLQDQLLGLTLIPLSDLLAAPDNKLNSEFVLSTNDLFESPAGFVQLSLSYAGSSPEVIEIPSPVNKKSVETKEANGSASASKPVHTEFEKIEFPDLELVKENQIMVSEYFGIPCTEVENAPLPSSESLITTEESENPNSHEAGVRVVESFSTTPENSVDSVHGEPQSSVSTTDSPVTYTNSDKDKSTSEVTENEAESSETVIKPMINIKIEQEQTVNQKDIVDMYMKSMQQFTESLAKMKLPNVDFENGSPSPSPSPIPSPSPTTNSNSSENGSLTPGKRDGSAKDKNSRVFYGSRAFF</sequence>
<dbReference type="PANTHER" id="PTHR31208">
    <property type="entry name" value="EXPRESSED PROTEIN"/>
    <property type="match status" value="1"/>
</dbReference>
<dbReference type="Pfam" id="PF00168">
    <property type="entry name" value="C2"/>
    <property type="match status" value="1"/>
</dbReference>
<feature type="region of interest" description="Disordered" evidence="1">
    <location>
        <begin position="269"/>
        <end position="317"/>
    </location>
</feature>
<dbReference type="EMBL" id="JAMQYH010000002">
    <property type="protein sequence ID" value="KAJ1697382.1"/>
    <property type="molecule type" value="Genomic_DNA"/>
</dbReference>
<dbReference type="Proteomes" id="UP001151287">
    <property type="component" value="Unassembled WGS sequence"/>
</dbReference>
<dbReference type="PROSITE" id="PS50004">
    <property type="entry name" value="C2"/>
    <property type="match status" value="1"/>
</dbReference>
<evidence type="ECO:0000256" key="1">
    <source>
        <dbReference type="SAM" id="MobiDB-lite"/>
    </source>
</evidence>
<feature type="compositionally biased region" description="Polar residues" evidence="1">
    <location>
        <begin position="269"/>
        <end position="298"/>
    </location>
</feature>
<feature type="compositionally biased region" description="Low complexity" evidence="1">
    <location>
        <begin position="381"/>
        <end position="392"/>
    </location>
</feature>
<dbReference type="SUPFAM" id="SSF49562">
    <property type="entry name" value="C2 domain (Calcium/lipid-binding domain, CaLB)"/>
    <property type="match status" value="1"/>
</dbReference>
<comment type="caution">
    <text evidence="3">The sequence shown here is derived from an EMBL/GenBank/DDBJ whole genome shotgun (WGS) entry which is preliminary data.</text>
</comment>
<feature type="domain" description="C2" evidence="2">
    <location>
        <begin position="18"/>
        <end position="145"/>
    </location>
</feature>
<feature type="compositionally biased region" description="Basic and acidic residues" evidence="1">
    <location>
        <begin position="396"/>
        <end position="406"/>
    </location>
</feature>
<dbReference type="SMART" id="SM00239">
    <property type="entry name" value="C2"/>
    <property type="match status" value="1"/>
</dbReference>
<feature type="region of interest" description="Disordered" evidence="1">
    <location>
        <begin position="360"/>
        <end position="406"/>
    </location>
</feature>
<evidence type="ECO:0000259" key="2">
    <source>
        <dbReference type="PROSITE" id="PS50004"/>
    </source>
</evidence>
<feature type="compositionally biased region" description="Polar residues" evidence="1">
    <location>
        <begin position="1"/>
        <end position="26"/>
    </location>
</feature>